<proteinExistence type="predicted"/>
<accession>A0A0C1DCL7</accession>
<dbReference type="RefSeq" id="WP_039472834.1">
    <property type="nucleotide sequence ID" value="NZ_JSYN01000005.1"/>
</dbReference>
<dbReference type="OrthoDB" id="762500at2"/>
<dbReference type="EMBL" id="JSYN01000005">
    <property type="protein sequence ID" value="KIA95381.1"/>
    <property type="molecule type" value="Genomic_DNA"/>
</dbReference>
<comment type="caution">
    <text evidence="1">The sequence shown here is derived from an EMBL/GenBank/DDBJ whole genome shotgun (WGS) entry which is preliminary data.</text>
</comment>
<reference evidence="1 2" key="1">
    <citation type="submission" date="2014-10" db="EMBL/GenBank/DDBJ databases">
        <title>Pedobacter Kyungheensis.</title>
        <authorList>
            <person name="Anderson B.M."/>
            <person name="Newman J.D."/>
        </authorList>
    </citation>
    <scope>NUCLEOTIDE SEQUENCE [LARGE SCALE GENOMIC DNA]</scope>
    <source>
        <strain evidence="1 2">KACC 16221</strain>
    </source>
</reference>
<dbReference type="Proteomes" id="UP000031246">
    <property type="component" value="Unassembled WGS sequence"/>
</dbReference>
<evidence type="ECO:0000313" key="2">
    <source>
        <dbReference type="Proteomes" id="UP000031246"/>
    </source>
</evidence>
<keyword evidence="2" id="KW-1185">Reference proteome</keyword>
<dbReference type="PROSITE" id="PS51257">
    <property type="entry name" value="PROKAR_LIPOPROTEIN"/>
    <property type="match status" value="1"/>
</dbReference>
<evidence type="ECO:0000313" key="1">
    <source>
        <dbReference type="EMBL" id="KIA95381.1"/>
    </source>
</evidence>
<gene>
    <name evidence="1" type="ORF">OC25_05915</name>
</gene>
<protein>
    <recommendedName>
        <fullName evidence="3">DUF4377 domain-containing protein</fullName>
    </recommendedName>
</protein>
<organism evidence="1 2">
    <name type="scientific">Pedobacter kyungheensis</name>
    <dbReference type="NCBI Taxonomy" id="1069985"/>
    <lineage>
        <taxon>Bacteria</taxon>
        <taxon>Pseudomonadati</taxon>
        <taxon>Bacteroidota</taxon>
        <taxon>Sphingobacteriia</taxon>
        <taxon>Sphingobacteriales</taxon>
        <taxon>Sphingobacteriaceae</taxon>
        <taxon>Pedobacter</taxon>
    </lineage>
</organism>
<name>A0A0C1DCL7_9SPHI</name>
<sequence>MRKLALFLLTLSFLSCKKEPVYGPLNLKNGQEVELMVDHRYGADKDVLIKLPENLDAGSYLSGFDQRLPGTNYRIKARFRYLSDPPQDGPSSYFEFVKVINQEQYKGTESFDIQLIVSYVPGGPTIRLSKTGNDYYFIPDKLQFTPANNTVAGQLEEIWQNVKEIRADWKLGLQPKWKAIKATVTHDPQKFGKAYLVQQIQFTL</sequence>
<dbReference type="AlphaFoldDB" id="A0A0C1DCL7"/>
<evidence type="ECO:0008006" key="3">
    <source>
        <dbReference type="Google" id="ProtNLM"/>
    </source>
</evidence>